<reference evidence="7" key="1">
    <citation type="journal article" date="2019" name="Int. J. Syst. Evol. Microbiol.">
        <title>The Global Catalogue of Microorganisms (GCM) 10K type strain sequencing project: providing services to taxonomists for standard genome sequencing and annotation.</title>
        <authorList>
            <consortium name="The Broad Institute Genomics Platform"/>
            <consortium name="The Broad Institute Genome Sequencing Center for Infectious Disease"/>
            <person name="Wu L."/>
            <person name="Ma J."/>
        </authorList>
    </citation>
    <scope>NUCLEOTIDE SEQUENCE [LARGE SCALE GENOMIC DNA]</scope>
    <source>
        <strain evidence="7">CGMCC 1.10759</strain>
    </source>
</reference>
<dbReference type="RefSeq" id="WP_380595562.1">
    <property type="nucleotide sequence ID" value="NZ_JBHSDU010000002.1"/>
</dbReference>
<dbReference type="PRINTS" id="PR00775">
    <property type="entry name" value="HEATSHOCK90"/>
</dbReference>
<name>A0ABV8SM90_9GAMM</name>
<dbReference type="Pfam" id="PF13589">
    <property type="entry name" value="HATPase_c_3"/>
    <property type="match status" value="1"/>
</dbReference>
<keyword evidence="3 6" id="KW-0067">ATP-binding</keyword>
<comment type="caution">
    <text evidence="6">The sequence shown here is derived from an EMBL/GenBank/DDBJ whole genome shotgun (WGS) entry which is preliminary data.</text>
</comment>
<dbReference type="InterPro" id="IPR020575">
    <property type="entry name" value="Hsp90_N"/>
</dbReference>
<keyword evidence="4" id="KW-0143">Chaperone</keyword>
<dbReference type="InterPro" id="IPR036890">
    <property type="entry name" value="HATPase_C_sf"/>
</dbReference>
<evidence type="ECO:0000256" key="2">
    <source>
        <dbReference type="ARBA" id="ARBA00022741"/>
    </source>
</evidence>
<dbReference type="InterPro" id="IPR056471">
    <property type="entry name" value="HD-CE"/>
</dbReference>
<dbReference type="SUPFAM" id="SSF55874">
    <property type="entry name" value="ATPase domain of HSP90 chaperone/DNA topoisomerase II/histidine kinase"/>
    <property type="match status" value="1"/>
</dbReference>
<evidence type="ECO:0000256" key="3">
    <source>
        <dbReference type="ARBA" id="ARBA00022840"/>
    </source>
</evidence>
<evidence type="ECO:0000256" key="4">
    <source>
        <dbReference type="ARBA" id="ARBA00023186"/>
    </source>
</evidence>
<keyword evidence="7" id="KW-1185">Reference proteome</keyword>
<proteinExistence type="inferred from homology"/>
<evidence type="ECO:0000256" key="1">
    <source>
        <dbReference type="ARBA" id="ARBA00008239"/>
    </source>
</evidence>
<evidence type="ECO:0000313" key="6">
    <source>
        <dbReference type="EMBL" id="MFC4308471.1"/>
    </source>
</evidence>
<dbReference type="Proteomes" id="UP001595904">
    <property type="component" value="Unassembled WGS sequence"/>
</dbReference>
<dbReference type="Pfam" id="PF24391">
    <property type="entry name" value="HD-CE"/>
    <property type="match status" value="1"/>
</dbReference>
<feature type="domain" description="HD-CE" evidence="5">
    <location>
        <begin position="9"/>
        <end position="142"/>
    </location>
</feature>
<comment type="similarity">
    <text evidence="1">Belongs to the heat shock protein 90 family.</text>
</comment>
<sequence length="680" mass="75541">MHLLEHHDLRAYYGDLIGEIAESHHWPAHRVAETFEHRPVNAPPFLAPANWRVDALKVAFLLRTADAAHIDSQRAPWFLFALRQPEGISQSHWLFQAKLGQPTRTERGELRLSSGSSFATNEQQAWWLAYETASMIDRELRAAESYMRDAARPTFAARAVEHIATPEAFATNVRTSGWEPVNVAPKIGNVAKVIANLGGAALYGDHPDVALRELIQNAADAVRALRALGGIDQHEGKIEVALSRDADSTWLHVTDTGIGMSRFVLTEVLLDFGNSLWSSDSLLSEIPGLASQEFNAVGRFGIGFYSVFMLGKRVKVTTRRYRRAADDASDQWLLEFDNGLGDRPTLRRPASSEELLRSGTKVSVMIDDRTLENVLFASGHDPFSDHPDLFYLDESDEDITEFARFTRVVASLCPTLDITVGARIDSTEVTVVKPNDWQTLESDELLLRLYPSTAAGVPLNCPLIDLREDSGLLVGRVGYVKGYFAHGITTHRGISSGSLSGFVGVTLAHNNSDLARNTSVPVASASAWKRCAKQWIDSTGHPDLEVLARIHPLIRDHDLPLYRLDGATLTKGQLTERLASYTELLVCGELDHDESSDDISADKFAEHLELRDGIVFIPIDTDELTESLGLAEINYVRRVESALKTAWRGFDRWKDEEAVIGEVNGIEIVREVMRYTRRAS</sequence>
<dbReference type="EMBL" id="JBHSDU010000002">
    <property type="protein sequence ID" value="MFC4308471.1"/>
    <property type="molecule type" value="Genomic_DNA"/>
</dbReference>
<gene>
    <name evidence="6" type="ORF">ACFPN2_05195</name>
</gene>
<organism evidence="6 7">
    <name type="scientific">Steroidobacter flavus</name>
    <dbReference type="NCBI Taxonomy" id="1842136"/>
    <lineage>
        <taxon>Bacteria</taxon>
        <taxon>Pseudomonadati</taxon>
        <taxon>Pseudomonadota</taxon>
        <taxon>Gammaproteobacteria</taxon>
        <taxon>Steroidobacterales</taxon>
        <taxon>Steroidobacteraceae</taxon>
        <taxon>Steroidobacter</taxon>
    </lineage>
</organism>
<dbReference type="InterPro" id="IPR001404">
    <property type="entry name" value="Hsp90_fam"/>
</dbReference>
<accession>A0ABV8SM90</accession>
<evidence type="ECO:0000259" key="5">
    <source>
        <dbReference type="Pfam" id="PF24391"/>
    </source>
</evidence>
<keyword evidence="2" id="KW-0547">Nucleotide-binding</keyword>
<evidence type="ECO:0000313" key="7">
    <source>
        <dbReference type="Proteomes" id="UP001595904"/>
    </source>
</evidence>
<dbReference type="PANTHER" id="PTHR11528">
    <property type="entry name" value="HEAT SHOCK PROTEIN 90 FAMILY MEMBER"/>
    <property type="match status" value="1"/>
</dbReference>
<dbReference type="GO" id="GO:0005524">
    <property type="term" value="F:ATP binding"/>
    <property type="evidence" value="ECO:0007669"/>
    <property type="project" value="UniProtKB-KW"/>
</dbReference>
<protein>
    <submittedName>
        <fullName evidence="6">ATP-binding protein</fullName>
    </submittedName>
</protein>
<dbReference type="Gene3D" id="3.30.565.10">
    <property type="entry name" value="Histidine kinase-like ATPase, C-terminal domain"/>
    <property type="match status" value="1"/>
</dbReference>